<evidence type="ECO:0000256" key="1">
    <source>
        <dbReference type="ARBA" id="ARBA00023015"/>
    </source>
</evidence>
<accession>A0ABU9ZXS8</accession>
<name>A0ABU9ZXS8_9HYPH</name>
<gene>
    <name evidence="4" type="ORF">PUR29_22700</name>
</gene>
<evidence type="ECO:0000313" key="5">
    <source>
        <dbReference type="Proteomes" id="UP001407347"/>
    </source>
</evidence>
<keyword evidence="2" id="KW-0804">Transcription</keyword>
<dbReference type="InterPro" id="IPR053142">
    <property type="entry name" value="PchR_regulatory_protein"/>
</dbReference>
<protein>
    <submittedName>
        <fullName evidence="4">AraC family transcriptional regulator</fullName>
    </submittedName>
</protein>
<proteinExistence type="predicted"/>
<dbReference type="PANTHER" id="PTHR47893">
    <property type="entry name" value="REGULATORY PROTEIN PCHR"/>
    <property type="match status" value="1"/>
</dbReference>
<keyword evidence="5" id="KW-1185">Reference proteome</keyword>
<evidence type="ECO:0000313" key="4">
    <source>
        <dbReference type="EMBL" id="MEN3236363.1"/>
    </source>
</evidence>
<comment type="caution">
    <text evidence="4">The sequence shown here is derived from an EMBL/GenBank/DDBJ whole genome shotgun (WGS) entry which is preliminary data.</text>
</comment>
<evidence type="ECO:0000259" key="3">
    <source>
        <dbReference type="PROSITE" id="PS01124"/>
    </source>
</evidence>
<dbReference type="Proteomes" id="UP001407347">
    <property type="component" value="Unassembled WGS sequence"/>
</dbReference>
<dbReference type="PANTHER" id="PTHR47893:SF1">
    <property type="entry name" value="REGULATORY PROTEIN PCHR"/>
    <property type="match status" value="1"/>
</dbReference>
<dbReference type="Gene3D" id="1.10.10.60">
    <property type="entry name" value="Homeodomain-like"/>
    <property type="match status" value="1"/>
</dbReference>
<dbReference type="InterPro" id="IPR009057">
    <property type="entry name" value="Homeodomain-like_sf"/>
</dbReference>
<reference evidence="4 5" key="1">
    <citation type="journal article" date="2023" name="PLoS ONE">
        <title>Complete genome assembly of Hawai'i environmental nontuberculous mycobacteria reveals unexpected co-isolation with methylobacteria.</title>
        <authorList>
            <person name="Hendrix J."/>
            <person name="Epperson L.E."/>
            <person name="Tong E.I."/>
            <person name="Chan Y.L."/>
            <person name="Hasan N.A."/>
            <person name="Dawrs S.N."/>
            <person name="Norton G.J."/>
            <person name="Virdi R."/>
            <person name="Crooks J.L."/>
            <person name="Chan E.D."/>
            <person name="Honda J.R."/>
            <person name="Strong M."/>
        </authorList>
    </citation>
    <scope>NUCLEOTIDE SEQUENCE [LARGE SCALE GENOMIC DNA]</scope>
    <source>
        <strain evidence="4 5">NJH_HI04-1</strain>
    </source>
</reference>
<dbReference type="PROSITE" id="PS01124">
    <property type="entry name" value="HTH_ARAC_FAMILY_2"/>
    <property type="match status" value="1"/>
</dbReference>
<sequence length="330" mass="37681">MTSDRNTISADFDEYCKSLRGDNRKYLSEFSDLHTKGIITDNSFGLLVGEGVSCFLIDTIFNNCYCTKSHYGNSLRIMFYLNKSILSDSRYGVAVQKLGDALLVKDNRELSFYPKVGMHVFGLNIIIDPKILPDIYGLDMDNVDFSIRHSLMSRHNIPFATKIELPARLFGLIDSIERCVSKGLLQNRLLKAKSEEIICEIINIMNNSNNRLKHKKERLTRNQIITQKIYAVAHYYEQNMCRSMNLDDICQSFGMNKNILIAGFKELYGMTPGMYARKISLEWAREQINTGIYRVQEVAILSGYNNASAFSRAYKAFFGVSPANDEQDLI</sequence>
<dbReference type="SUPFAM" id="SSF46689">
    <property type="entry name" value="Homeodomain-like"/>
    <property type="match status" value="2"/>
</dbReference>
<keyword evidence="1" id="KW-0805">Transcription regulation</keyword>
<dbReference type="InterPro" id="IPR018060">
    <property type="entry name" value="HTH_AraC"/>
</dbReference>
<feature type="domain" description="HTH araC/xylS-type" evidence="3">
    <location>
        <begin position="230"/>
        <end position="328"/>
    </location>
</feature>
<organism evidence="4 5">
    <name type="scientific">Methylobacterium ajmalii</name>
    <dbReference type="NCBI Taxonomy" id="2738439"/>
    <lineage>
        <taxon>Bacteria</taxon>
        <taxon>Pseudomonadati</taxon>
        <taxon>Pseudomonadota</taxon>
        <taxon>Alphaproteobacteria</taxon>
        <taxon>Hyphomicrobiales</taxon>
        <taxon>Methylobacteriaceae</taxon>
        <taxon>Methylobacterium</taxon>
    </lineage>
</organism>
<dbReference type="Pfam" id="PF12833">
    <property type="entry name" value="HTH_18"/>
    <property type="match status" value="1"/>
</dbReference>
<dbReference type="SMART" id="SM00342">
    <property type="entry name" value="HTH_ARAC"/>
    <property type="match status" value="1"/>
</dbReference>
<evidence type="ECO:0000256" key="2">
    <source>
        <dbReference type="ARBA" id="ARBA00023163"/>
    </source>
</evidence>
<dbReference type="RefSeq" id="WP_346013207.1">
    <property type="nucleotide sequence ID" value="NZ_JAQYXP010000003.1"/>
</dbReference>
<dbReference type="EMBL" id="JAQYXP010000003">
    <property type="protein sequence ID" value="MEN3236363.1"/>
    <property type="molecule type" value="Genomic_DNA"/>
</dbReference>